<evidence type="ECO:0000256" key="1">
    <source>
        <dbReference type="SAM" id="MobiDB-lite"/>
    </source>
</evidence>
<sequence>MNFTLQKLGKTDYHSNISKPQSKDQPIAKVSSINRVLRNLAAQKEQGGISPTPPGNESVYDKLRLLNGNQASWRPSPWYSPTSSTFPLQPLSPSPTILPDDMNHKKGRRGIYRSNIQRLLGVFAFLTEVSLAGDDNP</sequence>
<name>A0AAW1TXF8_9CUCU</name>
<proteinExistence type="predicted"/>
<protein>
    <submittedName>
        <fullName evidence="2">Uncharacterized protein</fullName>
    </submittedName>
</protein>
<feature type="compositionally biased region" description="Polar residues" evidence="1">
    <location>
        <begin position="14"/>
        <end position="24"/>
    </location>
</feature>
<keyword evidence="3" id="KW-1185">Reference proteome</keyword>
<feature type="region of interest" description="Disordered" evidence="1">
    <location>
        <begin position="1"/>
        <end position="29"/>
    </location>
</feature>
<dbReference type="Proteomes" id="UP001431783">
    <property type="component" value="Unassembled WGS sequence"/>
</dbReference>
<feature type="region of interest" description="Disordered" evidence="1">
    <location>
        <begin position="42"/>
        <end position="105"/>
    </location>
</feature>
<gene>
    <name evidence="2" type="ORF">WA026_020822</name>
</gene>
<feature type="compositionally biased region" description="Polar residues" evidence="1">
    <location>
        <begin position="67"/>
        <end position="87"/>
    </location>
</feature>
<evidence type="ECO:0000313" key="2">
    <source>
        <dbReference type="EMBL" id="KAK9873093.1"/>
    </source>
</evidence>
<dbReference type="AlphaFoldDB" id="A0AAW1TXF8"/>
<organism evidence="2 3">
    <name type="scientific">Henosepilachna vigintioctopunctata</name>
    <dbReference type="NCBI Taxonomy" id="420089"/>
    <lineage>
        <taxon>Eukaryota</taxon>
        <taxon>Metazoa</taxon>
        <taxon>Ecdysozoa</taxon>
        <taxon>Arthropoda</taxon>
        <taxon>Hexapoda</taxon>
        <taxon>Insecta</taxon>
        <taxon>Pterygota</taxon>
        <taxon>Neoptera</taxon>
        <taxon>Endopterygota</taxon>
        <taxon>Coleoptera</taxon>
        <taxon>Polyphaga</taxon>
        <taxon>Cucujiformia</taxon>
        <taxon>Coccinelloidea</taxon>
        <taxon>Coccinellidae</taxon>
        <taxon>Epilachninae</taxon>
        <taxon>Epilachnini</taxon>
        <taxon>Henosepilachna</taxon>
    </lineage>
</organism>
<accession>A0AAW1TXF8</accession>
<dbReference type="EMBL" id="JARQZJ010000015">
    <property type="protein sequence ID" value="KAK9873093.1"/>
    <property type="molecule type" value="Genomic_DNA"/>
</dbReference>
<evidence type="ECO:0000313" key="3">
    <source>
        <dbReference type="Proteomes" id="UP001431783"/>
    </source>
</evidence>
<reference evidence="2 3" key="1">
    <citation type="submission" date="2023-03" db="EMBL/GenBank/DDBJ databases">
        <title>Genome insight into feeding habits of ladybird beetles.</title>
        <authorList>
            <person name="Li H.-S."/>
            <person name="Huang Y.-H."/>
            <person name="Pang H."/>
        </authorList>
    </citation>
    <scope>NUCLEOTIDE SEQUENCE [LARGE SCALE GENOMIC DNA]</scope>
    <source>
        <strain evidence="2">SYSU_2023b</strain>
        <tissue evidence="2">Whole body</tissue>
    </source>
</reference>
<comment type="caution">
    <text evidence="2">The sequence shown here is derived from an EMBL/GenBank/DDBJ whole genome shotgun (WGS) entry which is preliminary data.</text>
</comment>